<dbReference type="SUPFAM" id="SSF56988">
    <property type="entry name" value="Anthrax protective antigen"/>
    <property type="match status" value="1"/>
</dbReference>
<feature type="signal peptide" evidence="7">
    <location>
        <begin position="1"/>
        <end position="21"/>
    </location>
</feature>
<dbReference type="RefSeq" id="WP_149099487.1">
    <property type="nucleotide sequence ID" value="NZ_BMMG01000005.1"/>
</dbReference>
<dbReference type="InterPro" id="IPR029018">
    <property type="entry name" value="Hex-like_dom2"/>
</dbReference>
<keyword evidence="12" id="KW-1185">Reference proteome</keyword>
<dbReference type="OrthoDB" id="9763537at2"/>
<dbReference type="Pfam" id="PF00728">
    <property type="entry name" value="Glyco_hydro_20"/>
    <property type="match status" value="1"/>
</dbReference>
<dbReference type="SMART" id="SM00758">
    <property type="entry name" value="PA14"/>
    <property type="match status" value="1"/>
</dbReference>
<dbReference type="Pfam" id="PF07691">
    <property type="entry name" value="PA14"/>
    <property type="match status" value="1"/>
</dbReference>
<protein>
    <recommendedName>
        <fullName evidence="3">beta-N-acetylhexosaminidase</fullName>
        <ecNumber evidence="3">3.2.1.52</ecNumber>
    </recommendedName>
</protein>
<reference evidence="9 11" key="2">
    <citation type="submission" date="2019-09" db="EMBL/GenBank/DDBJ databases">
        <title>A bacterium isolated from glacier soil.</title>
        <authorList>
            <person name="Liu Q."/>
        </authorList>
    </citation>
    <scope>NUCLEOTIDE SEQUENCE [LARGE SCALE GENOMIC DNA]</scope>
    <source>
        <strain evidence="9 11">MDT1-10-3</strain>
    </source>
</reference>
<dbReference type="Pfam" id="PF02838">
    <property type="entry name" value="Glyco_hydro_20b"/>
    <property type="match status" value="1"/>
</dbReference>
<dbReference type="AlphaFoldDB" id="A0A5M8Q918"/>
<comment type="catalytic activity">
    <reaction evidence="1">
        <text>Hydrolysis of terminal non-reducing N-acetyl-D-hexosamine residues in N-acetyl-beta-D-hexosaminides.</text>
        <dbReference type="EC" id="3.2.1.52"/>
    </reaction>
</comment>
<evidence type="ECO:0000313" key="11">
    <source>
        <dbReference type="Proteomes" id="UP000323866"/>
    </source>
</evidence>
<dbReference type="PANTHER" id="PTHR22600:SF57">
    <property type="entry name" value="BETA-N-ACETYLHEXOSAMINIDASE"/>
    <property type="match status" value="1"/>
</dbReference>
<dbReference type="Proteomes" id="UP000323866">
    <property type="component" value="Unassembled WGS sequence"/>
</dbReference>
<evidence type="ECO:0000313" key="12">
    <source>
        <dbReference type="Proteomes" id="UP001570846"/>
    </source>
</evidence>
<keyword evidence="5" id="KW-0326">Glycosidase</keyword>
<dbReference type="InterPro" id="IPR025705">
    <property type="entry name" value="Beta_hexosaminidase_sua/sub"/>
</dbReference>
<dbReference type="PANTHER" id="PTHR22600">
    <property type="entry name" value="BETA-HEXOSAMINIDASE"/>
    <property type="match status" value="1"/>
</dbReference>
<evidence type="ECO:0000256" key="4">
    <source>
        <dbReference type="ARBA" id="ARBA00022801"/>
    </source>
</evidence>
<gene>
    <name evidence="10" type="ORF">ACD591_08855</name>
    <name evidence="9" type="ORF">FOE74_15255</name>
</gene>
<dbReference type="CDD" id="cd06563">
    <property type="entry name" value="GH20_chitobiase-like"/>
    <property type="match status" value="1"/>
</dbReference>
<evidence type="ECO:0000256" key="5">
    <source>
        <dbReference type="ARBA" id="ARBA00023295"/>
    </source>
</evidence>
<evidence type="ECO:0000256" key="7">
    <source>
        <dbReference type="SAM" id="SignalP"/>
    </source>
</evidence>
<reference evidence="10 12" key="3">
    <citation type="submission" date="2024-08" db="EMBL/GenBank/DDBJ databases">
        <authorList>
            <person name="Wei W."/>
        </authorList>
    </citation>
    <scope>NUCLEOTIDE SEQUENCE [LARGE SCALE GENOMIC DNA]</scope>
    <source>
        <strain evidence="10 12">XU2</strain>
    </source>
</reference>
<keyword evidence="4 9" id="KW-0378">Hydrolase</keyword>
<sequence>MLKRFFPLLLWVVLLTGPVEALRAQTPEKPFDLIPYPSSVVAQPGSFTITAQTKVVVPKESKLFKNEVAQLQALLAGTGAKPLKEAKKGTSNVILFQYDKSLTADEGYQIAISPQQVKLTAKTPAGMFRAVQTLRQLLPVAIEQRKTSAGAQALVLPAVQITDEPAFGWRGMHLDVSRHFFTTDYLRKFIDLMALYKFNKLHLHLTDDQGWRIEIKKYPKLTEEGAWRTFNNHDSAVIKMSRDNPDFALDKRHIVQKNGQTLYGGFYTQAEMRDIIAYASARHIEIIPEVDMPGHMKAAIDAYPFLTCGEAGWGETFSVPICPCEESTYTFAENVFQEIIDLFPSQYIHLGADEVEKTTWAKSPGCQELMKREGLKNVEELQSYFVHRMQRFFESKGKKLIGWDEVLDGGIDSKAVVMFWRTWVPKAPLMAAKNGNQVVMTPNSPLYFDALPDKNSLRNVYQFEVVPKGLNANEAKSILGAQANIWTEYIPSEARAEYMYMPRMTALAEVVWSKDRNYTSYLNRMKSHYKRLDALNVRYRLPDLEGFLDVNVFTDKATLHPQKQLEDLQVRYTTDGSQPSATSPLLDKPLQITQTTALKLAAFTPAGLKGDTYGVRYEKQTLAVPAKVSKTASGLTAVYYKGNFKTTNGMKKATPTETLEVEKLQVPRKVGSGSFGIQFKGYLDVPESGVYSFFLTCDDGGVLRIADRLVVDNDGLHAPLEKSGQVALEKGLQPFQLDFIEGGGGYTLKLLYSKDGSQPQEVPQTWLKR</sequence>
<dbReference type="EC" id="3.2.1.52" evidence="3"/>
<dbReference type="Proteomes" id="UP001570846">
    <property type="component" value="Unassembled WGS sequence"/>
</dbReference>
<dbReference type="InterPro" id="IPR059177">
    <property type="entry name" value="GH29D-like_dom"/>
</dbReference>
<reference evidence="9 11" key="1">
    <citation type="submission" date="2019-07" db="EMBL/GenBank/DDBJ databases">
        <authorList>
            <person name="Qu J.-H."/>
        </authorList>
    </citation>
    <scope>NUCLEOTIDE SEQUENCE [LARGE SCALE GENOMIC DNA]</scope>
    <source>
        <strain evidence="9 11">MDT1-10-3</strain>
    </source>
</reference>
<evidence type="ECO:0000256" key="1">
    <source>
        <dbReference type="ARBA" id="ARBA00001231"/>
    </source>
</evidence>
<dbReference type="EMBL" id="JBGOGF010000004">
    <property type="protein sequence ID" value="MFA1771397.1"/>
    <property type="molecule type" value="Genomic_DNA"/>
</dbReference>
<dbReference type="InterPro" id="IPR011658">
    <property type="entry name" value="PA14_dom"/>
</dbReference>
<feature type="chain" id="PRO_5024427521" description="beta-N-acetylhexosaminidase" evidence="7">
    <location>
        <begin position="22"/>
        <end position="769"/>
    </location>
</feature>
<proteinExistence type="inferred from homology"/>
<dbReference type="GO" id="GO:0004563">
    <property type="term" value="F:beta-N-acetylhexosaminidase activity"/>
    <property type="evidence" value="ECO:0007669"/>
    <property type="project" value="UniProtKB-EC"/>
</dbReference>
<dbReference type="GO" id="GO:0030203">
    <property type="term" value="P:glycosaminoglycan metabolic process"/>
    <property type="evidence" value="ECO:0007669"/>
    <property type="project" value="TreeGrafter"/>
</dbReference>
<dbReference type="GO" id="GO:0005975">
    <property type="term" value="P:carbohydrate metabolic process"/>
    <property type="evidence" value="ECO:0007669"/>
    <property type="project" value="InterPro"/>
</dbReference>
<dbReference type="PROSITE" id="PS51820">
    <property type="entry name" value="PA14"/>
    <property type="match status" value="1"/>
</dbReference>
<evidence type="ECO:0000256" key="2">
    <source>
        <dbReference type="ARBA" id="ARBA00006285"/>
    </source>
</evidence>
<dbReference type="Gene3D" id="3.30.379.10">
    <property type="entry name" value="Chitobiase/beta-hexosaminidase domain 2-like"/>
    <property type="match status" value="1"/>
</dbReference>
<comment type="similarity">
    <text evidence="2">Belongs to the glycosyl hydrolase 20 family.</text>
</comment>
<dbReference type="InterPro" id="IPR015883">
    <property type="entry name" value="Glyco_hydro_20_cat"/>
</dbReference>
<dbReference type="Pfam" id="PF13290">
    <property type="entry name" value="CHB_HEX_C_1"/>
    <property type="match status" value="1"/>
</dbReference>
<dbReference type="SUPFAM" id="SSF51445">
    <property type="entry name" value="(Trans)glycosidases"/>
    <property type="match status" value="1"/>
</dbReference>
<dbReference type="InterPro" id="IPR037524">
    <property type="entry name" value="PA14/GLEYA"/>
</dbReference>
<dbReference type="GO" id="GO:0016020">
    <property type="term" value="C:membrane"/>
    <property type="evidence" value="ECO:0007669"/>
    <property type="project" value="TreeGrafter"/>
</dbReference>
<evidence type="ECO:0000256" key="3">
    <source>
        <dbReference type="ARBA" id="ARBA00012663"/>
    </source>
</evidence>
<dbReference type="Gene3D" id="3.20.20.80">
    <property type="entry name" value="Glycosidases"/>
    <property type="match status" value="1"/>
</dbReference>
<feature type="active site" description="Proton donor" evidence="6">
    <location>
        <position position="354"/>
    </location>
</feature>
<accession>A0A5M8Q918</accession>
<name>A0A5M8Q918_9BACT</name>
<dbReference type="EMBL" id="VKKZ01000022">
    <property type="protein sequence ID" value="KAA6432455.1"/>
    <property type="molecule type" value="Genomic_DNA"/>
</dbReference>
<evidence type="ECO:0000256" key="6">
    <source>
        <dbReference type="PIRSR" id="PIRSR625705-1"/>
    </source>
</evidence>
<evidence type="ECO:0000259" key="8">
    <source>
        <dbReference type="PROSITE" id="PS51820"/>
    </source>
</evidence>
<dbReference type="PRINTS" id="PR00738">
    <property type="entry name" value="GLHYDRLASE20"/>
</dbReference>
<dbReference type="SUPFAM" id="SSF55545">
    <property type="entry name" value="beta-N-acetylhexosaminidase-like domain"/>
    <property type="match status" value="1"/>
</dbReference>
<feature type="domain" description="PA14" evidence="8">
    <location>
        <begin position="630"/>
        <end position="766"/>
    </location>
</feature>
<dbReference type="InterPro" id="IPR017853">
    <property type="entry name" value="GH"/>
</dbReference>
<organism evidence="9 11">
    <name type="scientific">Rufibacter glacialis</name>
    <dbReference type="NCBI Taxonomy" id="1259555"/>
    <lineage>
        <taxon>Bacteria</taxon>
        <taxon>Pseudomonadati</taxon>
        <taxon>Bacteroidota</taxon>
        <taxon>Cytophagia</taxon>
        <taxon>Cytophagales</taxon>
        <taxon>Hymenobacteraceae</taxon>
        <taxon>Rufibacter</taxon>
    </lineage>
</organism>
<dbReference type="InterPro" id="IPR015882">
    <property type="entry name" value="HEX_bac_N"/>
</dbReference>
<evidence type="ECO:0000313" key="10">
    <source>
        <dbReference type="EMBL" id="MFA1771397.1"/>
    </source>
</evidence>
<dbReference type="Gene3D" id="3.90.182.10">
    <property type="entry name" value="Toxin - Anthrax Protective Antigen,domain 1"/>
    <property type="match status" value="1"/>
</dbReference>
<comment type="caution">
    <text evidence="9">The sequence shown here is derived from an EMBL/GenBank/DDBJ whole genome shotgun (WGS) entry which is preliminary data.</text>
</comment>
<evidence type="ECO:0000313" key="9">
    <source>
        <dbReference type="EMBL" id="KAA6432455.1"/>
    </source>
</evidence>
<keyword evidence="7" id="KW-0732">Signal</keyword>